<organism evidence="1">
    <name type="scientific">Rhizopus microsporus var. microsporus</name>
    <dbReference type="NCBI Taxonomy" id="86635"/>
    <lineage>
        <taxon>Eukaryota</taxon>
        <taxon>Fungi</taxon>
        <taxon>Fungi incertae sedis</taxon>
        <taxon>Mucoromycota</taxon>
        <taxon>Mucoromycotina</taxon>
        <taxon>Mucoromycetes</taxon>
        <taxon>Mucorales</taxon>
        <taxon>Mucorineae</taxon>
        <taxon>Rhizopodaceae</taxon>
        <taxon>Rhizopus</taxon>
    </lineage>
</organism>
<evidence type="ECO:0000313" key="1">
    <source>
        <dbReference type="EMBL" id="ORE09176.1"/>
    </source>
</evidence>
<dbReference type="OrthoDB" id="2227559at2759"/>
<accession>A0A1X0RAZ1</accession>
<sequence length="55" mass="6559">MMSSILSYLLEKSHQEEPKIYTRGKNYCLVHKRYFETSWCPDCGRGKRNICILCK</sequence>
<dbReference type="EMBL" id="KV921879">
    <property type="protein sequence ID" value="ORE09176.1"/>
    <property type="molecule type" value="Genomic_DNA"/>
</dbReference>
<dbReference type="AlphaFoldDB" id="A0A1X0RAZ1"/>
<dbReference type="VEuPathDB" id="FungiDB:BCV72DRAFT_71410"/>
<proteinExistence type="predicted"/>
<reference evidence="1" key="1">
    <citation type="journal article" date="2016" name="Proc. Natl. Acad. Sci. U.S.A.">
        <title>Lipid metabolic changes in an early divergent fungus govern the establishment of a mutualistic symbiosis with endobacteria.</title>
        <authorList>
            <person name="Lastovetsky O.A."/>
            <person name="Gaspar M.L."/>
            <person name="Mondo S.J."/>
            <person name="LaButti K.M."/>
            <person name="Sandor L."/>
            <person name="Grigoriev I.V."/>
            <person name="Henry S.A."/>
            <person name="Pawlowska T.E."/>
        </authorList>
    </citation>
    <scope>NUCLEOTIDE SEQUENCE [LARGE SCALE GENOMIC DNA]</scope>
    <source>
        <strain evidence="1">ATCC 52814</strain>
    </source>
</reference>
<dbReference type="Proteomes" id="UP000242414">
    <property type="component" value="Unassembled WGS sequence"/>
</dbReference>
<gene>
    <name evidence="1" type="ORF">BCV72DRAFT_71410</name>
</gene>
<name>A0A1X0RAZ1_RHIZD</name>
<protein>
    <submittedName>
        <fullName evidence="1">Uncharacterized protein</fullName>
    </submittedName>
</protein>